<feature type="compositionally biased region" description="Polar residues" evidence="1">
    <location>
        <begin position="370"/>
        <end position="390"/>
    </location>
</feature>
<feature type="compositionally biased region" description="Basic and acidic residues" evidence="1">
    <location>
        <begin position="228"/>
        <end position="237"/>
    </location>
</feature>
<evidence type="ECO:0000313" key="4">
    <source>
        <dbReference type="Proteomes" id="UP000194141"/>
    </source>
</evidence>
<gene>
    <name evidence="3" type="ORF">DESAMIL20_304</name>
</gene>
<dbReference type="AlphaFoldDB" id="A0A1X4XZD3"/>
<protein>
    <submittedName>
        <fullName evidence="3">Uncharacterized protein</fullName>
    </submittedName>
</protein>
<keyword evidence="2" id="KW-1133">Transmembrane helix</keyword>
<feature type="region of interest" description="Disordered" evidence="1">
    <location>
        <begin position="370"/>
        <end position="416"/>
    </location>
</feature>
<reference evidence="3 4" key="1">
    <citation type="journal article" date="2017" name="Front. Microbiol.">
        <title>Genome Sequence of Desulfurella amilsii Strain TR1 and Comparative Genomics of Desulfurellaceae Family.</title>
        <authorList>
            <person name="Florentino A.P."/>
            <person name="Stams A.J."/>
            <person name="Sanchez-Andrea I."/>
        </authorList>
    </citation>
    <scope>NUCLEOTIDE SEQUENCE [LARGE SCALE GENOMIC DNA]</scope>
    <source>
        <strain evidence="3 4">TR1</strain>
    </source>
</reference>
<keyword evidence="2" id="KW-0812">Transmembrane</keyword>
<keyword evidence="4" id="KW-1185">Reference proteome</keyword>
<feature type="region of interest" description="Disordered" evidence="1">
    <location>
        <begin position="20"/>
        <end position="49"/>
    </location>
</feature>
<feature type="transmembrane region" description="Helical" evidence="2">
    <location>
        <begin position="89"/>
        <end position="108"/>
    </location>
</feature>
<evidence type="ECO:0000313" key="3">
    <source>
        <dbReference type="EMBL" id="OSS42874.1"/>
    </source>
</evidence>
<name>A0A1X4XZD3_9BACT</name>
<proteinExistence type="predicted"/>
<dbReference type="EMBL" id="MDSU01000002">
    <property type="protein sequence ID" value="OSS42874.1"/>
    <property type="molecule type" value="Genomic_DNA"/>
</dbReference>
<evidence type="ECO:0000256" key="2">
    <source>
        <dbReference type="SAM" id="Phobius"/>
    </source>
</evidence>
<dbReference type="RefSeq" id="WP_086033121.1">
    <property type="nucleotide sequence ID" value="NZ_MDSU01000002.1"/>
</dbReference>
<sequence>MNENEKDKDKDLKETISEIQNKVNLENDDDELLDNENTAENKENKQDDELKKKQINLTSAMSFFKKKKKNDNQGNISNELKKKPLGKKAYISIIAVLAVVAVYGGYTFEQKLSESKIQTPHINTVAKKPIAKPATAINATVNATNATNSTNATASNAVANPLSPKSIQQNASAIVKTVNKSFDIFSLEPTQEYKLDQMKNYYEKSLDILKLQKDILKTQDEMQSLNKPVKEAKEEKPQLPVIAPPPVKLPAPPSMPSGTVPFPTQAQGSMPFNVPPPNFNNNNGSASMSNSNVLGKVSVNLIYDYKDKKIAVVQYQNSIFRAGVGDNVAPGYRVTRIESNGIYVNGPEGEAFLPLSFKSETKNSVVFTSNSHTKTGQQAGTESNQMNGSMPFNPPAPVFNPSNPNTPPAFIGGNHE</sequence>
<dbReference type="STRING" id="1562698.DESAMIL20_304"/>
<evidence type="ECO:0000256" key="1">
    <source>
        <dbReference type="SAM" id="MobiDB-lite"/>
    </source>
</evidence>
<organism evidence="3 4">
    <name type="scientific">Desulfurella amilsii</name>
    <dbReference type="NCBI Taxonomy" id="1562698"/>
    <lineage>
        <taxon>Bacteria</taxon>
        <taxon>Pseudomonadati</taxon>
        <taxon>Campylobacterota</taxon>
        <taxon>Desulfurellia</taxon>
        <taxon>Desulfurellales</taxon>
        <taxon>Desulfurellaceae</taxon>
        <taxon>Desulfurella</taxon>
    </lineage>
</organism>
<dbReference type="Proteomes" id="UP000194141">
    <property type="component" value="Unassembled WGS sequence"/>
</dbReference>
<feature type="compositionally biased region" description="Basic and acidic residues" evidence="1">
    <location>
        <begin position="39"/>
        <end position="49"/>
    </location>
</feature>
<feature type="region of interest" description="Disordered" evidence="1">
    <location>
        <begin position="228"/>
        <end position="247"/>
    </location>
</feature>
<keyword evidence="2" id="KW-0472">Membrane</keyword>
<comment type="caution">
    <text evidence="3">The sequence shown here is derived from an EMBL/GenBank/DDBJ whole genome shotgun (WGS) entry which is preliminary data.</text>
</comment>
<accession>A0A1X4XZD3</accession>